<organism evidence="2 3">
    <name type="scientific">Aspergillus saccharolyticus JOP 1030-1</name>
    <dbReference type="NCBI Taxonomy" id="1450539"/>
    <lineage>
        <taxon>Eukaryota</taxon>
        <taxon>Fungi</taxon>
        <taxon>Dikarya</taxon>
        <taxon>Ascomycota</taxon>
        <taxon>Pezizomycotina</taxon>
        <taxon>Eurotiomycetes</taxon>
        <taxon>Eurotiomycetidae</taxon>
        <taxon>Eurotiales</taxon>
        <taxon>Aspergillaceae</taxon>
        <taxon>Aspergillus</taxon>
        <taxon>Aspergillus subgen. Circumdati</taxon>
    </lineage>
</organism>
<evidence type="ECO:0000313" key="2">
    <source>
        <dbReference type="EMBL" id="PYH43928.1"/>
    </source>
</evidence>
<evidence type="ECO:0000256" key="1">
    <source>
        <dbReference type="SAM" id="MobiDB-lite"/>
    </source>
</evidence>
<keyword evidence="3" id="KW-1185">Reference proteome</keyword>
<dbReference type="EMBL" id="KZ821240">
    <property type="protein sequence ID" value="PYH43928.1"/>
    <property type="molecule type" value="Genomic_DNA"/>
</dbReference>
<evidence type="ECO:0000313" key="3">
    <source>
        <dbReference type="Proteomes" id="UP000248349"/>
    </source>
</evidence>
<sequence length="226" mass="26236">MSCSVQFGNFPASVLPEGWTLTTVEVPAAHPFGRHGRHEEMTHIYVQSMPYGGVQERMGVKVNYTLSRSMWLPDEDWEAECLWFLAHRTFPAHRQDHRRQGHEWMEPMFAVVRAEEFISLFREIETPAVGEKFERDVLPTTARTIRRYEYRGRKIFDKNVHRRLLEQWAEIIRQDSSLATRYNTRTAQLTHRAAMSTSATNGNGANEQPSVGDNAFSDSYQINLFD</sequence>
<feature type="region of interest" description="Disordered" evidence="1">
    <location>
        <begin position="194"/>
        <end position="218"/>
    </location>
</feature>
<dbReference type="GeneID" id="37078700"/>
<gene>
    <name evidence="2" type="ORF">BP01DRAFT_384034</name>
</gene>
<name>A0A318ZUZ1_9EURO</name>
<dbReference type="AlphaFoldDB" id="A0A318ZUZ1"/>
<dbReference type="Proteomes" id="UP000248349">
    <property type="component" value="Unassembled WGS sequence"/>
</dbReference>
<accession>A0A318ZUZ1</accession>
<protein>
    <submittedName>
        <fullName evidence="2">Uncharacterized protein</fullName>
    </submittedName>
</protein>
<dbReference type="RefSeq" id="XP_025429910.1">
    <property type="nucleotide sequence ID" value="XM_025577471.1"/>
</dbReference>
<proteinExistence type="predicted"/>
<reference evidence="2 3" key="1">
    <citation type="submission" date="2016-12" db="EMBL/GenBank/DDBJ databases">
        <title>The genomes of Aspergillus section Nigri reveals drivers in fungal speciation.</title>
        <authorList>
            <consortium name="DOE Joint Genome Institute"/>
            <person name="Vesth T.C."/>
            <person name="Nybo J."/>
            <person name="Theobald S."/>
            <person name="Brandl J."/>
            <person name="Frisvad J.C."/>
            <person name="Nielsen K.F."/>
            <person name="Lyhne E.K."/>
            <person name="Kogle M.E."/>
            <person name="Kuo A."/>
            <person name="Riley R."/>
            <person name="Clum A."/>
            <person name="Nolan M."/>
            <person name="Lipzen A."/>
            <person name="Salamov A."/>
            <person name="Henrissat B."/>
            <person name="Wiebenga A."/>
            <person name="De Vries R.P."/>
            <person name="Grigoriev I.V."/>
            <person name="Mortensen U.H."/>
            <person name="Andersen M.R."/>
            <person name="Baker S.E."/>
        </authorList>
    </citation>
    <scope>NUCLEOTIDE SEQUENCE [LARGE SCALE GENOMIC DNA]</scope>
    <source>
        <strain evidence="2 3">JOP 1030-1</strain>
    </source>
</reference>